<feature type="non-terminal residue" evidence="1">
    <location>
        <position position="1"/>
    </location>
</feature>
<proteinExistence type="predicted"/>
<dbReference type="EMBL" id="KQ115324">
    <property type="protein sequence ID" value="KMS65072.1"/>
    <property type="molecule type" value="Genomic_DNA"/>
</dbReference>
<name>A0A0J7YNB2_BETVV</name>
<keyword evidence="2" id="KW-1185">Reference proteome</keyword>
<reference evidence="1 2" key="1">
    <citation type="journal article" date="2014" name="Nature">
        <title>The genome of the recently domesticated crop plant sugar beet (Beta vulgaris).</title>
        <authorList>
            <person name="Dohm J.C."/>
            <person name="Minoche A.E."/>
            <person name="Holtgrawe D."/>
            <person name="Capella-Gutierrez S."/>
            <person name="Zakrzewski F."/>
            <person name="Tafer H."/>
            <person name="Rupp O."/>
            <person name="Sorensen T.R."/>
            <person name="Stracke R."/>
            <person name="Reinhardt R."/>
            <person name="Goesmann A."/>
            <person name="Kraft T."/>
            <person name="Schulz B."/>
            <person name="Stadler P.F."/>
            <person name="Schmidt T."/>
            <person name="Gabaldon T."/>
            <person name="Lehrach H."/>
            <person name="Weisshaar B."/>
            <person name="Himmelbauer H."/>
        </authorList>
    </citation>
    <scope>NUCLEOTIDE SEQUENCE [LARGE SCALE GENOMIC DNA]</scope>
    <source>
        <tissue evidence="1">Taproot</tissue>
    </source>
</reference>
<protein>
    <submittedName>
        <fullName evidence="1">Uncharacterized protein</fullName>
    </submittedName>
</protein>
<dbReference type="AlphaFoldDB" id="A0A0J7YNB2"/>
<gene>
    <name evidence="1" type="ORF">BVRB_039730</name>
</gene>
<dbReference type="Gramene" id="KMS65072">
    <property type="protein sequence ID" value="KMS65072"/>
    <property type="gene ID" value="BVRB_039730"/>
</dbReference>
<organism evidence="1 2">
    <name type="scientific">Beta vulgaris subsp. vulgaris</name>
    <name type="common">Beet</name>
    <dbReference type="NCBI Taxonomy" id="3555"/>
    <lineage>
        <taxon>Eukaryota</taxon>
        <taxon>Viridiplantae</taxon>
        <taxon>Streptophyta</taxon>
        <taxon>Embryophyta</taxon>
        <taxon>Tracheophyta</taxon>
        <taxon>Spermatophyta</taxon>
        <taxon>Magnoliopsida</taxon>
        <taxon>eudicotyledons</taxon>
        <taxon>Gunneridae</taxon>
        <taxon>Pentapetalae</taxon>
        <taxon>Caryophyllales</taxon>
        <taxon>Chenopodiaceae</taxon>
        <taxon>Betoideae</taxon>
        <taxon>Beta</taxon>
    </lineage>
</organism>
<accession>A0A0J7YNB2</accession>
<sequence length="146" mass="16339">AKSVQVRNTLSPETSLVLSASPCRPNRILSGSVRLDSSISYRILLSLAASVLGLSLYQCDNAPGLFQLSQGDLGAVVFNRGNFGSRSQGERWRIRVRPVMFVMGTTRHYDCRNRSLIDVPDTEDQRLFSMIRMLLSARVTMQMFPI</sequence>
<evidence type="ECO:0000313" key="2">
    <source>
        <dbReference type="Proteomes" id="UP000035740"/>
    </source>
</evidence>
<evidence type="ECO:0000313" key="1">
    <source>
        <dbReference type="EMBL" id="KMS65072.1"/>
    </source>
</evidence>
<dbReference type="Proteomes" id="UP000035740">
    <property type="component" value="Unassembled WGS sequence"/>
</dbReference>